<dbReference type="SUPFAM" id="SSF55785">
    <property type="entry name" value="PYP-like sensor domain (PAS domain)"/>
    <property type="match status" value="1"/>
</dbReference>
<dbReference type="RefSeq" id="WP_110886686.1">
    <property type="nucleotide sequence ID" value="NZ_QJSX01000007.1"/>
</dbReference>
<dbReference type="GO" id="GO:0000156">
    <property type="term" value="F:phosphorelay response regulator activity"/>
    <property type="evidence" value="ECO:0007669"/>
    <property type="project" value="TreeGrafter"/>
</dbReference>
<dbReference type="SUPFAM" id="SSF55781">
    <property type="entry name" value="GAF domain-like"/>
    <property type="match status" value="1"/>
</dbReference>
<protein>
    <recommendedName>
        <fullName evidence="2">histidine kinase</fullName>
        <ecNumber evidence="2">2.7.13.3</ecNumber>
    </recommendedName>
</protein>
<dbReference type="PANTHER" id="PTHR42878:SF15">
    <property type="entry name" value="BACTERIOPHYTOCHROME"/>
    <property type="match status" value="1"/>
</dbReference>
<dbReference type="GO" id="GO:0000155">
    <property type="term" value="F:phosphorelay sensor kinase activity"/>
    <property type="evidence" value="ECO:0007669"/>
    <property type="project" value="InterPro"/>
</dbReference>
<dbReference type="Proteomes" id="UP000248326">
    <property type="component" value="Unassembled WGS sequence"/>
</dbReference>
<dbReference type="Pfam" id="PF02518">
    <property type="entry name" value="HATPase_c"/>
    <property type="match status" value="1"/>
</dbReference>
<dbReference type="SMART" id="SM00065">
    <property type="entry name" value="GAF"/>
    <property type="match status" value="1"/>
</dbReference>
<evidence type="ECO:0000259" key="7">
    <source>
        <dbReference type="PROSITE" id="PS50112"/>
    </source>
</evidence>
<dbReference type="InterPro" id="IPR050351">
    <property type="entry name" value="BphY/WalK/GraS-like"/>
</dbReference>
<dbReference type="InterPro" id="IPR005467">
    <property type="entry name" value="His_kinase_dom"/>
</dbReference>
<dbReference type="SMART" id="SM00387">
    <property type="entry name" value="HATPase_c"/>
    <property type="match status" value="1"/>
</dbReference>
<dbReference type="Pfam" id="PF08448">
    <property type="entry name" value="PAS_4"/>
    <property type="match status" value="1"/>
</dbReference>
<evidence type="ECO:0000256" key="4">
    <source>
        <dbReference type="ARBA" id="ARBA00022777"/>
    </source>
</evidence>
<keyword evidence="3" id="KW-0808">Transferase</keyword>
<dbReference type="Gene3D" id="3.30.450.20">
    <property type="entry name" value="PAS domain"/>
    <property type="match status" value="1"/>
</dbReference>
<dbReference type="Gene3D" id="1.10.287.130">
    <property type="match status" value="1"/>
</dbReference>
<dbReference type="InterPro" id="IPR000014">
    <property type="entry name" value="PAS"/>
</dbReference>
<dbReference type="InterPro" id="IPR003594">
    <property type="entry name" value="HATPase_dom"/>
</dbReference>
<evidence type="ECO:0000256" key="5">
    <source>
        <dbReference type="ARBA" id="ARBA00023136"/>
    </source>
</evidence>
<dbReference type="Gene3D" id="3.30.565.10">
    <property type="entry name" value="Histidine kinase-like ATPase, C-terminal domain"/>
    <property type="match status" value="1"/>
</dbReference>
<accession>A0A318S520</accession>
<evidence type="ECO:0000256" key="2">
    <source>
        <dbReference type="ARBA" id="ARBA00012438"/>
    </source>
</evidence>
<dbReference type="SUPFAM" id="SSF55874">
    <property type="entry name" value="ATPase domain of HSP90 chaperone/DNA topoisomerase II/histidine kinase"/>
    <property type="match status" value="1"/>
</dbReference>
<proteinExistence type="predicted"/>
<dbReference type="NCBIfam" id="TIGR00229">
    <property type="entry name" value="sensory_box"/>
    <property type="match status" value="1"/>
</dbReference>
<dbReference type="AlphaFoldDB" id="A0A318S520"/>
<evidence type="ECO:0000256" key="1">
    <source>
        <dbReference type="ARBA" id="ARBA00000085"/>
    </source>
</evidence>
<dbReference type="EMBL" id="QJSX01000007">
    <property type="protein sequence ID" value="PYE53774.1"/>
    <property type="molecule type" value="Genomic_DNA"/>
</dbReference>
<dbReference type="InterPro" id="IPR036097">
    <property type="entry name" value="HisK_dim/P_sf"/>
</dbReference>
<dbReference type="InterPro" id="IPR035965">
    <property type="entry name" value="PAS-like_dom_sf"/>
</dbReference>
<dbReference type="CDD" id="cd00130">
    <property type="entry name" value="PAS"/>
    <property type="match status" value="1"/>
</dbReference>
<organism evidence="8 9">
    <name type="scientific">Deinococcus yavapaiensis KR-236</name>
    <dbReference type="NCBI Taxonomy" id="694435"/>
    <lineage>
        <taxon>Bacteria</taxon>
        <taxon>Thermotogati</taxon>
        <taxon>Deinococcota</taxon>
        <taxon>Deinococci</taxon>
        <taxon>Deinococcales</taxon>
        <taxon>Deinococcaceae</taxon>
        <taxon>Deinococcus</taxon>
    </lineage>
</organism>
<evidence type="ECO:0000313" key="8">
    <source>
        <dbReference type="EMBL" id="PYE53774.1"/>
    </source>
</evidence>
<dbReference type="InterPro" id="IPR036890">
    <property type="entry name" value="HATPase_C_sf"/>
</dbReference>
<evidence type="ECO:0000256" key="3">
    <source>
        <dbReference type="ARBA" id="ARBA00022679"/>
    </source>
</evidence>
<comment type="caution">
    <text evidence="8">The sequence shown here is derived from an EMBL/GenBank/DDBJ whole genome shotgun (WGS) entry which is preliminary data.</text>
</comment>
<reference evidence="8 9" key="1">
    <citation type="submission" date="2018-06" db="EMBL/GenBank/DDBJ databases">
        <title>Genomic Encyclopedia of Type Strains, Phase IV (KMG-IV): sequencing the most valuable type-strain genomes for metagenomic binning, comparative biology and taxonomic classification.</title>
        <authorList>
            <person name="Goeker M."/>
        </authorList>
    </citation>
    <scope>NUCLEOTIDE SEQUENCE [LARGE SCALE GENOMIC DNA]</scope>
    <source>
        <strain evidence="8 9">DSM 18048</strain>
    </source>
</reference>
<feature type="domain" description="PAS" evidence="7">
    <location>
        <begin position="182"/>
        <end position="227"/>
    </location>
</feature>
<dbReference type="Pfam" id="PF13185">
    <property type="entry name" value="GAF_2"/>
    <property type="match status" value="1"/>
</dbReference>
<dbReference type="GO" id="GO:0030295">
    <property type="term" value="F:protein kinase activator activity"/>
    <property type="evidence" value="ECO:0007669"/>
    <property type="project" value="TreeGrafter"/>
</dbReference>
<dbReference type="InterPro" id="IPR013656">
    <property type="entry name" value="PAS_4"/>
</dbReference>
<comment type="catalytic activity">
    <reaction evidence="1">
        <text>ATP + protein L-histidine = ADP + protein N-phospho-L-histidine.</text>
        <dbReference type="EC" id="2.7.13.3"/>
    </reaction>
</comment>
<dbReference type="PROSITE" id="PS50109">
    <property type="entry name" value="HIS_KIN"/>
    <property type="match status" value="1"/>
</dbReference>
<dbReference type="EC" id="2.7.13.3" evidence="2"/>
<evidence type="ECO:0000313" key="9">
    <source>
        <dbReference type="Proteomes" id="UP000248326"/>
    </source>
</evidence>
<sequence length="548" mass="61142">MSSERATLRTTLFSDELQTVSVALAAPSAEEQISEIVLHPAIEHLGAIAGGVLLVSAAGDRLDLVARQGYEDGAQTIWQDGPIDARTPATDALRTREALFFEHVDALKAAYPDLERQTGAVSPVASAVLPFVFDGHTLGVLVLDFHEPHAFTPAEKQFLRTLAAQSAVALERASLHARLLGEQQQKVEILESISDAFYAVDFDWRFTYINRRTEYIWGRKREELLGKVYWNEFPQAVGSEPYHAHFEAMRERRVVRLEAMSPIVGMWVDITIYPTQGGVSVYFKDISERKRIEARLYELNRVLERRVEERTRDLQDLNAELRAYAMGISRDLAEPMRRVHGFVGLLERRLADQVDDRVQALFAQVRDEARRVEGRMDELRQLALLERRELREELIALDQLVVQVRSDLESLLKGRKVKWLLGTLPTVMGDALLLRQVLAELLAFALDATREVETALIEVDGETRGGQVVAWVRHNGAALSAQEAQQLFEVFGTPQAESSGTVRIGLANARRIVSRHGGQLWAQSASDGAGGVLFLALPDKIGAPATDS</sequence>
<dbReference type="PROSITE" id="PS50112">
    <property type="entry name" value="PAS"/>
    <property type="match status" value="1"/>
</dbReference>
<gene>
    <name evidence="8" type="ORF">DES52_10732</name>
</gene>
<keyword evidence="9" id="KW-1185">Reference proteome</keyword>
<evidence type="ECO:0000259" key="6">
    <source>
        <dbReference type="PROSITE" id="PS50109"/>
    </source>
</evidence>
<name>A0A318S520_9DEIO</name>
<feature type="domain" description="Histidine kinase" evidence="6">
    <location>
        <begin position="327"/>
        <end position="541"/>
    </location>
</feature>
<dbReference type="SUPFAM" id="SSF47384">
    <property type="entry name" value="Homodimeric domain of signal transducing histidine kinase"/>
    <property type="match status" value="1"/>
</dbReference>
<dbReference type="GO" id="GO:0016020">
    <property type="term" value="C:membrane"/>
    <property type="evidence" value="ECO:0007669"/>
    <property type="project" value="UniProtKB-SubCell"/>
</dbReference>
<keyword evidence="4" id="KW-0418">Kinase</keyword>
<dbReference type="InterPro" id="IPR029016">
    <property type="entry name" value="GAF-like_dom_sf"/>
</dbReference>
<dbReference type="GO" id="GO:0007234">
    <property type="term" value="P:osmosensory signaling via phosphorelay pathway"/>
    <property type="evidence" value="ECO:0007669"/>
    <property type="project" value="TreeGrafter"/>
</dbReference>
<dbReference type="InterPro" id="IPR003018">
    <property type="entry name" value="GAF"/>
</dbReference>
<dbReference type="SMART" id="SM00091">
    <property type="entry name" value="PAS"/>
    <property type="match status" value="1"/>
</dbReference>
<dbReference type="Gene3D" id="3.30.450.40">
    <property type="match status" value="1"/>
</dbReference>
<keyword evidence="5" id="KW-0472">Membrane</keyword>
<dbReference type="PANTHER" id="PTHR42878">
    <property type="entry name" value="TWO-COMPONENT HISTIDINE KINASE"/>
    <property type="match status" value="1"/>
</dbReference>
<dbReference type="OrthoDB" id="53662at2"/>